<feature type="transmembrane region" description="Helical" evidence="1">
    <location>
        <begin position="55"/>
        <end position="73"/>
    </location>
</feature>
<dbReference type="EMBL" id="MFNE01000019">
    <property type="protein sequence ID" value="OGG96039.1"/>
    <property type="molecule type" value="Genomic_DNA"/>
</dbReference>
<keyword evidence="1" id="KW-0812">Transmembrane</keyword>
<dbReference type="PANTHER" id="PTHR43081:SF1">
    <property type="entry name" value="ADENYLATE CYCLASE, TERMINAL-DIFFERENTIATION SPECIFIC"/>
    <property type="match status" value="1"/>
</dbReference>
<keyword evidence="1" id="KW-1133">Transmembrane helix</keyword>
<dbReference type="STRING" id="1817772.A2527_11995"/>
<sequence length="442" mass="49292">MTPQDRSQRLLERINKEVNLTFTKGALVTLYLAVGAFFLVATLDYLGNITGMKVVLIWIVFCAILSLAGYILGKREIIKSGWIQYSLVSAFVSTPSIPLLVAEFTIPWGTASYITGPPTYLYFVAILLTGSYYNRRLSTFAGALAGAEYFGLYLIAYPKLMQLELPDPLMAQDMTAPMWYFLKAVMMLIAGMIIGFLSDNSLKQLEGFLKEEEEKERIDRLFGQYVAPAIKDRIVAEQMGTKGESKEVVVLFADIRDFTGFCETHQPQQVVDQLNEYFDAMVGVITVSGGVVDKFIGDAIMANFGGLYDLKNRCAAAFDASQKMRDALVKLNQFWAQQGKQQFRIGIGLHQGYVLQGPLGSQQRREYTLIGDTVNIAARLESLTKELKNPLLISEEVYNDLTTAQRAQMEPLGSKQVKGKKDGVWIYGLKQTSTSEEPLKVS</sequence>
<feature type="domain" description="Guanylate cyclase" evidence="2">
    <location>
        <begin position="249"/>
        <end position="381"/>
    </location>
</feature>
<dbReference type="GO" id="GO:0035556">
    <property type="term" value="P:intracellular signal transduction"/>
    <property type="evidence" value="ECO:0007669"/>
    <property type="project" value="InterPro"/>
</dbReference>
<dbReference type="AlphaFoldDB" id="A0A1F6GD61"/>
<feature type="transmembrane region" description="Helical" evidence="1">
    <location>
        <begin position="85"/>
        <end position="106"/>
    </location>
</feature>
<organism evidence="3 4">
    <name type="scientific">Candidatus Lambdaproteobacteria bacterium RIFOXYD2_FULL_50_16</name>
    <dbReference type="NCBI Taxonomy" id="1817772"/>
    <lineage>
        <taxon>Bacteria</taxon>
        <taxon>Pseudomonadati</taxon>
        <taxon>Pseudomonadota</taxon>
        <taxon>Candidatus Lambdaproteobacteria</taxon>
    </lineage>
</organism>
<dbReference type="CDD" id="cd07302">
    <property type="entry name" value="CHD"/>
    <property type="match status" value="1"/>
</dbReference>
<dbReference type="InterPro" id="IPR050697">
    <property type="entry name" value="Adenylyl/Guanylyl_Cyclase_3/4"/>
</dbReference>
<accession>A0A1F6GD61</accession>
<reference evidence="3 4" key="1">
    <citation type="journal article" date="2016" name="Nat. Commun.">
        <title>Thousands of microbial genomes shed light on interconnected biogeochemical processes in an aquifer system.</title>
        <authorList>
            <person name="Anantharaman K."/>
            <person name="Brown C.T."/>
            <person name="Hug L.A."/>
            <person name="Sharon I."/>
            <person name="Castelle C.J."/>
            <person name="Probst A.J."/>
            <person name="Thomas B.C."/>
            <person name="Singh A."/>
            <person name="Wilkins M.J."/>
            <person name="Karaoz U."/>
            <person name="Brodie E.L."/>
            <person name="Williams K.H."/>
            <person name="Hubbard S.S."/>
            <person name="Banfield J.F."/>
        </authorList>
    </citation>
    <scope>NUCLEOTIDE SEQUENCE [LARGE SCALE GENOMIC DNA]</scope>
</reference>
<evidence type="ECO:0000256" key="1">
    <source>
        <dbReference type="SAM" id="Phobius"/>
    </source>
</evidence>
<comment type="caution">
    <text evidence="3">The sequence shown here is derived from an EMBL/GenBank/DDBJ whole genome shotgun (WGS) entry which is preliminary data.</text>
</comment>
<evidence type="ECO:0000313" key="3">
    <source>
        <dbReference type="EMBL" id="OGG96039.1"/>
    </source>
</evidence>
<proteinExistence type="predicted"/>
<dbReference type="Gene3D" id="3.30.70.1230">
    <property type="entry name" value="Nucleotide cyclase"/>
    <property type="match status" value="1"/>
</dbReference>
<gene>
    <name evidence="3" type="ORF">A2527_11995</name>
</gene>
<dbReference type="Pfam" id="PF00211">
    <property type="entry name" value="Guanylate_cyc"/>
    <property type="match status" value="1"/>
</dbReference>
<dbReference type="PANTHER" id="PTHR43081">
    <property type="entry name" value="ADENYLATE CYCLASE, TERMINAL-DIFFERENTIATION SPECIFIC-RELATED"/>
    <property type="match status" value="1"/>
</dbReference>
<dbReference type="InterPro" id="IPR029787">
    <property type="entry name" value="Nucleotide_cyclase"/>
</dbReference>
<feature type="transmembrane region" description="Helical" evidence="1">
    <location>
        <begin position="112"/>
        <end position="133"/>
    </location>
</feature>
<dbReference type="Proteomes" id="UP000178449">
    <property type="component" value="Unassembled WGS sequence"/>
</dbReference>
<evidence type="ECO:0000259" key="2">
    <source>
        <dbReference type="PROSITE" id="PS50125"/>
    </source>
</evidence>
<feature type="transmembrane region" description="Helical" evidence="1">
    <location>
        <begin position="21"/>
        <end position="43"/>
    </location>
</feature>
<evidence type="ECO:0000313" key="4">
    <source>
        <dbReference type="Proteomes" id="UP000178449"/>
    </source>
</evidence>
<dbReference type="GO" id="GO:0004016">
    <property type="term" value="F:adenylate cyclase activity"/>
    <property type="evidence" value="ECO:0007669"/>
    <property type="project" value="UniProtKB-ARBA"/>
</dbReference>
<feature type="transmembrane region" description="Helical" evidence="1">
    <location>
        <begin position="140"/>
        <end position="158"/>
    </location>
</feature>
<protein>
    <recommendedName>
        <fullName evidence="2">Guanylate cyclase domain-containing protein</fullName>
    </recommendedName>
</protein>
<keyword evidence="1" id="KW-0472">Membrane</keyword>
<dbReference type="SUPFAM" id="SSF55073">
    <property type="entry name" value="Nucleotide cyclase"/>
    <property type="match status" value="1"/>
</dbReference>
<dbReference type="PROSITE" id="PS50125">
    <property type="entry name" value="GUANYLATE_CYCLASE_2"/>
    <property type="match status" value="1"/>
</dbReference>
<dbReference type="InterPro" id="IPR001054">
    <property type="entry name" value="A/G_cyclase"/>
</dbReference>
<dbReference type="SMART" id="SM00044">
    <property type="entry name" value="CYCc"/>
    <property type="match status" value="1"/>
</dbReference>
<dbReference type="GO" id="GO:0006171">
    <property type="term" value="P:cAMP biosynthetic process"/>
    <property type="evidence" value="ECO:0007669"/>
    <property type="project" value="TreeGrafter"/>
</dbReference>
<feature type="transmembrane region" description="Helical" evidence="1">
    <location>
        <begin position="178"/>
        <end position="197"/>
    </location>
</feature>
<name>A0A1F6GD61_9PROT</name>